<dbReference type="SUPFAM" id="SSF53098">
    <property type="entry name" value="Ribonuclease H-like"/>
    <property type="match status" value="1"/>
</dbReference>
<dbReference type="GeneID" id="93261821"/>
<dbReference type="Pfam" id="PF01609">
    <property type="entry name" value="DDE_Tnp_1"/>
    <property type="match status" value="1"/>
</dbReference>
<dbReference type="GO" id="GO:0003677">
    <property type="term" value="F:DNA binding"/>
    <property type="evidence" value="ECO:0007669"/>
    <property type="project" value="InterPro"/>
</dbReference>
<dbReference type="NCBIfam" id="NF033564">
    <property type="entry name" value="transpos_ISAs1"/>
    <property type="match status" value="1"/>
</dbReference>
<proteinExistence type="predicted"/>
<keyword evidence="1" id="KW-1133">Transmembrane helix</keyword>
<protein>
    <submittedName>
        <fullName evidence="3">Transposase</fullName>
    </submittedName>
</protein>
<sequence length="188" mass="22230">MPYIVKKSLVEIDELGQFYVVGVKKGAIRLFKEFQELPNNQILSKIQTTERQKGAQIQREVALYPCTQWVSQNWQSSKRMIVVTNTKIGADGSRKVEQHFYLSNYHHDNVEFFAKTIRNHWGIENNLHWVKDVHFKEDNSLIRNRNSAFIYSILFSLVLNIVRLYGYKSWKPWLARFANRIDRIVAII</sequence>
<feature type="domain" description="Transposase IS4-like" evidence="2">
    <location>
        <begin position="11"/>
        <end position="160"/>
    </location>
</feature>
<gene>
    <name evidence="3" type="ORF">NCTC10529_00507</name>
</gene>
<dbReference type="EMBL" id="LS483426">
    <property type="protein sequence ID" value="SQH24343.1"/>
    <property type="molecule type" value="Genomic_DNA"/>
</dbReference>
<dbReference type="InterPro" id="IPR047647">
    <property type="entry name" value="ISAs1_transpos"/>
</dbReference>
<dbReference type="PANTHER" id="PTHR30298:SF0">
    <property type="entry name" value="PROTEIN YBFL-RELATED"/>
    <property type="match status" value="1"/>
</dbReference>
<name>A0AAX2J2V7_KINKI</name>
<evidence type="ECO:0000313" key="4">
    <source>
        <dbReference type="Proteomes" id="UP000248598"/>
    </source>
</evidence>
<feature type="transmembrane region" description="Helical" evidence="1">
    <location>
        <begin position="148"/>
        <end position="166"/>
    </location>
</feature>
<dbReference type="Proteomes" id="UP000248598">
    <property type="component" value="Chromosome 1"/>
</dbReference>
<dbReference type="InterPro" id="IPR012337">
    <property type="entry name" value="RNaseH-like_sf"/>
</dbReference>
<organism evidence="3 4">
    <name type="scientific">Kingella kingae</name>
    <dbReference type="NCBI Taxonomy" id="504"/>
    <lineage>
        <taxon>Bacteria</taxon>
        <taxon>Pseudomonadati</taxon>
        <taxon>Pseudomonadota</taxon>
        <taxon>Betaproteobacteria</taxon>
        <taxon>Neisseriales</taxon>
        <taxon>Neisseriaceae</taxon>
        <taxon>Kingella</taxon>
    </lineage>
</organism>
<keyword evidence="1" id="KW-0472">Membrane</keyword>
<dbReference type="AlphaFoldDB" id="A0AAX2J2V7"/>
<dbReference type="GO" id="GO:0006313">
    <property type="term" value="P:DNA transposition"/>
    <property type="evidence" value="ECO:0007669"/>
    <property type="project" value="InterPro"/>
</dbReference>
<dbReference type="InterPro" id="IPR051698">
    <property type="entry name" value="Transposase_11-like"/>
</dbReference>
<keyword evidence="1" id="KW-0812">Transmembrane</keyword>
<accession>A0AAX2J2V7</accession>
<dbReference type="GO" id="GO:0004803">
    <property type="term" value="F:transposase activity"/>
    <property type="evidence" value="ECO:0007669"/>
    <property type="project" value="InterPro"/>
</dbReference>
<evidence type="ECO:0000313" key="3">
    <source>
        <dbReference type="EMBL" id="SQH24343.1"/>
    </source>
</evidence>
<dbReference type="InterPro" id="IPR002559">
    <property type="entry name" value="Transposase_11"/>
</dbReference>
<reference evidence="3 4" key="1">
    <citation type="submission" date="2018-06" db="EMBL/GenBank/DDBJ databases">
        <authorList>
            <consortium name="Pathogen Informatics"/>
            <person name="Doyle S."/>
        </authorList>
    </citation>
    <scope>NUCLEOTIDE SEQUENCE [LARGE SCALE GENOMIC DNA]</scope>
    <source>
        <strain evidence="3 4">NCTC10529</strain>
    </source>
</reference>
<dbReference type="PANTHER" id="PTHR30298">
    <property type="entry name" value="H REPEAT-ASSOCIATED PREDICTED TRANSPOSASE"/>
    <property type="match status" value="1"/>
</dbReference>
<dbReference type="RefSeq" id="WP_111694409.1">
    <property type="nucleotide sequence ID" value="NZ_CP091518.1"/>
</dbReference>
<evidence type="ECO:0000256" key="1">
    <source>
        <dbReference type="SAM" id="Phobius"/>
    </source>
</evidence>
<evidence type="ECO:0000259" key="2">
    <source>
        <dbReference type="Pfam" id="PF01609"/>
    </source>
</evidence>